<dbReference type="InterPro" id="IPR020821">
    <property type="entry name" value="ENPP1-3/EXOG-like_nuc-like"/>
</dbReference>
<dbReference type="PANTHER" id="PTHR13966">
    <property type="entry name" value="ENDONUCLEASE RELATED"/>
    <property type="match status" value="1"/>
</dbReference>
<evidence type="ECO:0000256" key="8">
    <source>
        <dbReference type="RuleBase" id="RU366055"/>
    </source>
</evidence>
<evidence type="ECO:0000256" key="6">
    <source>
        <dbReference type="ARBA" id="ARBA00022801"/>
    </source>
</evidence>
<protein>
    <recommendedName>
        <fullName evidence="8">Endonuclease</fullName>
        <ecNumber evidence="8">3.1.30.-</ecNumber>
    </recommendedName>
</protein>
<evidence type="ECO:0000256" key="7">
    <source>
        <dbReference type="ARBA" id="ARBA00022842"/>
    </source>
</evidence>
<evidence type="ECO:0000256" key="3">
    <source>
        <dbReference type="ARBA" id="ARBA00022722"/>
    </source>
</evidence>
<dbReference type="InterPro" id="IPR001604">
    <property type="entry name" value="Endo_G_ENPP1-like_dom"/>
</dbReference>
<evidence type="ECO:0000256" key="4">
    <source>
        <dbReference type="ARBA" id="ARBA00022723"/>
    </source>
</evidence>
<dbReference type="EC" id="3.1.30.-" evidence="8"/>
<reference evidence="12" key="1">
    <citation type="journal article" date="2019" name="Int. J. Syst. Evol. Microbiol.">
        <title>The Global Catalogue of Microorganisms (GCM) 10K type strain sequencing project: providing services to taxonomists for standard genome sequencing and annotation.</title>
        <authorList>
            <consortium name="The Broad Institute Genomics Platform"/>
            <consortium name="The Broad Institute Genome Sequencing Center for Infectious Disease"/>
            <person name="Wu L."/>
            <person name="Ma J."/>
        </authorList>
    </citation>
    <scope>NUCLEOTIDE SEQUENCE [LARGE SCALE GENOMIC DNA]</scope>
    <source>
        <strain evidence="12">CGMCC 1.15772</strain>
    </source>
</reference>
<dbReference type="EMBL" id="JBHSWD010000001">
    <property type="protein sequence ID" value="MFC6590764.1"/>
    <property type="molecule type" value="Genomic_DNA"/>
</dbReference>
<dbReference type="PROSITE" id="PS01070">
    <property type="entry name" value="NUCLEASE_NON_SPEC"/>
    <property type="match status" value="1"/>
</dbReference>
<dbReference type="InterPro" id="IPR018524">
    <property type="entry name" value="DNA/RNA_endonuclease_AS"/>
</dbReference>
<gene>
    <name evidence="11" type="ORF">ACFP81_01060</name>
</gene>
<feature type="domain" description="DNA/RNA non-specific endonuclease/pyrophosphatase/phosphodiesterase" evidence="10">
    <location>
        <begin position="52"/>
        <end position="243"/>
    </location>
</feature>
<dbReference type="Proteomes" id="UP001596297">
    <property type="component" value="Unassembled WGS sequence"/>
</dbReference>
<dbReference type="PROSITE" id="PS51257">
    <property type="entry name" value="PROKAR_LIPOPROTEIN"/>
    <property type="match status" value="1"/>
</dbReference>
<keyword evidence="3 8" id="KW-0540">Nuclease</keyword>
<dbReference type="Pfam" id="PF01223">
    <property type="entry name" value="Endonuclease_NS"/>
    <property type="match status" value="1"/>
</dbReference>
<keyword evidence="6 8" id="KW-0378">Hydrolase</keyword>
<evidence type="ECO:0000256" key="2">
    <source>
        <dbReference type="ARBA" id="ARBA00010052"/>
    </source>
</evidence>
<evidence type="ECO:0000313" key="11">
    <source>
        <dbReference type="EMBL" id="MFC6590764.1"/>
    </source>
</evidence>
<comment type="caution">
    <text evidence="11">The sequence shown here is derived from an EMBL/GenBank/DDBJ whole genome shotgun (WGS) entry which is preliminary data.</text>
</comment>
<dbReference type="GO" id="GO:0004519">
    <property type="term" value="F:endonuclease activity"/>
    <property type="evidence" value="ECO:0007669"/>
    <property type="project" value="UniProtKB-KW"/>
</dbReference>
<dbReference type="InterPro" id="IPR044925">
    <property type="entry name" value="His-Me_finger_sf"/>
</dbReference>
<comment type="similarity">
    <text evidence="2 8">Belongs to the DNA/RNA non-specific endonuclease family.</text>
</comment>
<dbReference type="InterPro" id="IPR044929">
    <property type="entry name" value="DNA/RNA_non-sp_Endonuclease_sf"/>
</dbReference>
<dbReference type="SMART" id="SM00892">
    <property type="entry name" value="Endonuclease_NS"/>
    <property type="match status" value="1"/>
</dbReference>
<proteinExistence type="inferred from homology"/>
<keyword evidence="4 8" id="KW-0479">Metal-binding</keyword>
<dbReference type="RefSeq" id="WP_380081777.1">
    <property type="nucleotide sequence ID" value="NZ_JBHSWD010000001.1"/>
</dbReference>
<organism evidence="11 12">
    <name type="scientific">Deinococcus lacus</name>
    <dbReference type="NCBI Taxonomy" id="392561"/>
    <lineage>
        <taxon>Bacteria</taxon>
        <taxon>Thermotogati</taxon>
        <taxon>Deinococcota</taxon>
        <taxon>Deinococci</taxon>
        <taxon>Deinococcales</taxon>
        <taxon>Deinococcaceae</taxon>
        <taxon>Deinococcus</taxon>
    </lineage>
</organism>
<sequence length="257" mass="27732">MKNAFLVVLLAVSLTGCKDLVPDTQPSGQGDQCTDELRAGLPDTGQAVRVLCRTEYIAAYDPGRKVPLVVMEHLHAPELADNVARTDNFQPDPDLKESESAALSDYRRSGYDRGHMAPAADFTATEQAMAESFYLSNIVPQNHELNAGVWAALESATRACAKDLGDVYILTGPVFEGRSKVIGEGVAVPSSVFKVVVSGNQARAFLMPNRKLEARSNFLRYEVTADEVQRATGYTLFPLGGVNLQKRGTFCSGAFGA</sequence>
<dbReference type="SMART" id="SM00477">
    <property type="entry name" value="NUC"/>
    <property type="match status" value="1"/>
</dbReference>
<keyword evidence="7" id="KW-0460">Magnesium</keyword>
<dbReference type="InterPro" id="IPR040255">
    <property type="entry name" value="Non-specific_endonuclease"/>
</dbReference>
<dbReference type="PANTHER" id="PTHR13966:SF5">
    <property type="entry name" value="ENDONUCLEASE G, MITOCHONDRIAL"/>
    <property type="match status" value="1"/>
</dbReference>
<name>A0ABW1YCY3_9DEIO</name>
<evidence type="ECO:0000313" key="12">
    <source>
        <dbReference type="Proteomes" id="UP001596297"/>
    </source>
</evidence>
<keyword evidence="5 8" id="KW-0255">Endonuclease</keyword>
<dbReference type="SUPFAM" id="SSF54060">
    <property type="entry name" value="His-Me finger endonucleases"/>
    <property type="match status" value="1"/>
</dbReference>
<evidence type="ECO:0000256" key="5">
    <source>
        <dbReference type="ARBA" id="ARBA00022759"/>
    </source>
</evidence>
<dbReference type="CDD" id="cd00091">
    <property type="entry name" value="NUC"/>
    <property type="match status" value="1"/>
</dbReference>
<accession>A0ABW1YCY3</accession>
<evidence type="ECO:0000259" key="10">
    <source>
        <dbReference type="SMART" id="SM00892"/>
    </source>
</evidence>
<feature type="domain" description="ENPP1-3/EXOG-like endonuclease/phosphodiesterase" evidence="9">
    <location>
        <begin position="53"/>
        <end position="247"/>
    </location>
</feature>
<keyword evidence="12" id="KW-1185">Reference proteome</keyword>
<dbReference type="Gene3D" id="3.40.570.10">
    <property type="entry name" value="Extracellular Endonuclease, subunit A"/>
    <property type="match status" value="1"/>
</dbReference>
<comment type="cofactor">
    <cofactor evidence="1 8">
        <name>Mg(2+)</name>
        <dbReference type="ChEBI" id="CHEBI:18420"/>
    </cofactor>
</comment>
<evidence type="ECO:0000256" key="1">
    <source>
        <dbReference type="ARBA" id="ARBA00001946"/>
    </source>
</evidence>
<evidence type="ECO:0000259" key="9">
    <source>
        <dbReference type="SMART" id="SM00477"/>
    </source>
</evidence>